<evidence type="ECO:0000259" key="17">
    <source>
        <dbReference type="PROSITE" id="PS51387"/>
    </source>
</evidence>
<evidence type="ECO:0000256" key="5">
    <source>
        <dbReference type="ARBA" id="ARBA00022490"/>
    </source>
</evidence>
<dbReference type="SUPFAM" id="SSF56194">
    <property type="entry name" value="Uridine diphospho-N-Acetylenolpyruvylglucosamine reductase, MurB, C-terminal domain"/>
    <property type="match status" value="1"/>
</dbReference>
<dbReference type="Pfam" id="PF01565">
    <property type="entry name" value="FAD_binding_4"/>
    <property type="match status" value="1"/>
</dbReference>
<dbReference type="InterPro" id="IPR016166">
    <property type="entry name" value="FAD-bd_PCMH"/>
</dbReference>
<evidence type="ECO:0000256" key="6">
    <source>
        <dbReference type="ARBA" id="ARBA00022618"/>
    </source>
</evidence>
<evidence type="ECO:0000256" key="8">
    <source>
        <dbReference type="ARBA" id="ARBA00022827"/>
    </source>
</evidence>
<evidence type="ECO:0000256" key="14">
    <source>
        <dbReference type="ARBA" id="ARBA00023316"/>
    </source>
</evidence>
<keyword evidence="12 16" id="KW-0560">Oxidoreductase</keyword>
<organism evidence="18">
    <name type="scientific">uncultured Sporomusa sp</name>
    <dbReference type="NCBI Taxonomy" id="307249"/>
    <lineage>
        <taxon>Bacteria</taxon>
        <taxon>Bacillati</taxon>
        <taxon>Bacillota</taxon>
        <taxon>Negativicutes</taxon>
        <taxon>Selenomonadales</taxon>
        <taxon>Sporomusaceae</taxon>
        <taxon>Sporomusa</taxon>
        <taxon>environmental samples</taxon>
    </lineage>
</organism>
<keyword evidence="9 16" id="KW-0521">NADP</keyword>
<dbReference type="GO" id="GO:0009252">
    <property type="term" value="P:peptidoglycan biosynthetic process"/>
    <property type="evidence" value="ECO:0007669"/>
    <property type="project" value="UniProtKB-UniRule"/>
</dbReference>
<evidence type="ECO:0000256" key="16">
    <source>
        <dbReference type="HAMAP-Rule" id="MF_00037"/>
    </source>
</evidence>
<dbReference type="PANTHER" id="PTHR21071:SF4">
    <property type="entry name" value="UDP-N-ACETYLENOLPYRUVOYLGLUCOSAMINE REDUCTASE"/>
    <property type="match status" value="1"/>
</dbReference>
<evidence type="ECO:0000256" key="15">
    <source>
        <dbReference type="ARBA" id="ARBA00048914"/>
    </source>
</evidence>
<evidence type="ECO:0000256" key="10">
    <source>
        <dbReference type="ARBA" id="ARBA00022960"/>
    </source>
</evidence>
<dbReference type="PANTHER" id="PTHR21071">
    <property type="entry name" value="UDP-N-ACETYLENOLPYRUVOYLGLUCOSAMINE REDUCTASE"/>
    <property type="match status" value="1"/>
</dbReference>
<evidence type="ECO:0000256" key="13">
    <source>
        <dbReference type="ARBA" id="ARBA00023306"/>
    </source>
</evidence>
<evidence type="ECO:0000256" key="1">
    <source>
        <dbReference type="ARBA" id="ARBA00001974"/>
    </source>
</evidence>
<feature type="active site" evidence="16">
    <location>
        <position position="185"/>
    </location>
</feature>
<gene>
    <name evidence="16 18" type="primary">murB</name>
    <name evidence="18" type="ORF">KL86SPO_30098</name>
</gene>
<dbReference type="UniPathway" id="UPA00219"/>
<protein>
    <recommendedName>
        <fullName evidence="16">UDP-N-acetylenolpyruvoylglucosamine reductase</fullName>
        <ecNumber evidence="16">1.3.1.98</ecNumber>
    </recommendedName>
    <alternativeName>
        <fullName evidence="16">UDP-N-acetylmuramate dehydrogenase</fullName>
    </alternativeName>
</protein>
<keyword evidence="7 16" id="KW-0285">Flavoprotein</keyword>
<dbReference type="InterPro" id="IPR036318">
    <property type="entry name" value="FAD-bd_PCMH-like_sf"/>
</dbReference>
<dbReference type="GO" id="GO:0071555">
    <property type="term" value="P:cell wall organization"/>
    <property type="evidence" value="ECO:0007669"/>
    <property type="project" value="UniProtKB-KW"/>
</dbReference>
<keyword evidence="11 16" id="KW-0573">Peptidoglycan synthesis</keyword>
<dbReference type="GO" id="GO:0008360">
    <property type="term" value="P:regulation of cell shape"/>
    <property type="evidence" value="ECO:0007669"/>
    <property type="project" value="UniProtKB-KW"/>
</dbReference>
<evidence type="ECO:0000256" key="3">
    <source>
        <dbReference type="ARBA" id="ARBA00004496"/>
    </source>
</evidence>
<keyword evidence="14 16" id="KW-0961">Cell wall biogenesis/degradation</keyword>
<dbReference type="InterPro" id="IPR011601">
    <property type="entry name" value="MurB_C"/>
</dbReference>
<comment type="similarity">
    <text evidence="16">Belongs to the MurB family.</text>
</comment>
<dbReference type="InterPro" id="IPR036635">
    <property type="entry name" value="MurB_C_sf"/>
</dbReference>
<dbReference type="NCBIfam" id="TIGR00179">
    <property type="entry name" value="murB"/>
    <property type="match status" value="1"/>
</dbReference>
<keyword evidence="10 16" id="KW-0133">Cell shape</keyword>
<dbReference type="EMBL" id="FMJE01000003">
    <property type="protein sequence ID" value="SCM79796.1"/>
    <property type="molecule type" value="Genomic_DNA"/>
</dbReference>
<evidence type="ECO:0000256" key="12">
    <source>
        <dbReference type="ARBA" id="ARBA00023002"/>
    </source>
</evidence>
<evidence type="ECO:0000256" key="7">
    <source>
        <dbReference type="ARBA" id="ARBA00022630"/>
    </source>
</evidence>
<feature type="active site" evidence="16">
    <location>
        <position position="305"/>
    </location>
</feature>
<keyword evidence="5 16" id="KW-0963">Cytoplasm</keyword>
<dbReference type="SUPFAM" id="SSF56176">
    <property type="entry name" value="FAD-binding/transporter-associated domain-like"/>
    <property type="match status" value="1"/>
</dbReference>
<dbReference type="HAMAP" id="MF_00037">
    <property type="entry name" value="MurB"/>
    <property type="match status" value="1"/>
</dbReference>
<accession>A0A212LQK6</accession>
<dbReference type="GO" id="GO:0008762">
    <property type="term" value="F:UDP-N-acetylmuramate dehydrogenase activity"/>
    <property type="evidence" value="ECO:0007669"/>
    <property type="project" value="UniProtKB-UniRule"/>
</dbReference>
<proteinExistence type="inferred from homology"/>
<dbReference type="GO" id="GO:0051301">
    <property type="term" value="P:cell division"/>
    <property type="evidence" value="ECO:0007669"/>
    <property type="project" value="UniProtKB-KW"/>
</dbReference>
<evidence type="ECO:0000313" key="18">
    <source>
        <dbReference type="EMBL" id="SCM79796.1"/>
    </source>
</evidence>
<dbReference type="GO" id="GO:0071949">
    <property type="term" value="F:FAD binding"/>
    <property type="evidence" value="ECO:0007669"/>
    <property type="project" value="InterPro"/>
</dbReference>
<evidence type="ECO:0000256" key="11">
    <source>
        <dbReference type="ARBA" id="ARBA00022984"/>
    </source>
</evidence>
<dbReference type="InterPro" id="IPR016167">
    <property type="entry name" value="FAD-bd_PCMH_sub1"/>
</dbReference>
<evidence type="ECO:0000256" key="2">
    <source>
        <dbReference type="ARBA" id="ARBA00003921"/>
    </source>
</evidence>
<comment type="function">
    <text evidence="2 16">Cell wall formation.</text>
</comment>
<comment type="subcellular location">
    <subcellularLocation>
        <location evidence="3 16">Cytoplasm</location>
    </subcellularLocation>
</comment>
<dbReference type="InterPro" id="IPR016169">
    <property type="entry name" value="FAD-bd_PCMH_sub2"/>
</dbReference>
<evidence type="ECO:0000256" key="4">
    <source>
        <dbReference type="ARBA" id="ARBA00004752"/>
    </source>
</evidence>
<dbReference type="AlphaFoldDB" id="A0A212LQK6"/>
<dbReference type="Gene3D" id="3.30.465.10">
    <property type="match status" value="1"/>
</dbReference>
<feature type="active site" description="Proton donor" evidence="16">
    <location>
        <position position="235"/>
    </location>
</feature>
<keyword evidence="8 16" id="KW-0274">FAD</keyword>
<dbReference type="PROSITE" id="PS51387">
    <property type="entry name" value="FAD_PCMH"/>
    <property type="match status" value="1"/>
</dbReference>
<dbReference type="InterPro" id="IPR006094">
    <property type="entry name" value="Oxid_FAD_bind_N"/>
</dbReference>
<keyword evidence="6 16" id="KW-0132">Cell division</keyword>
<keyword evidence="13 16" id="KW-0131">Cell cycle</keyword>
<name>A0A212LQK6_9FIRM</name>
<comment type="pathway">
    <text evidence="4 16">Cell wall biogenesis; peptidoglycan biosynthesis.</text>
</comment>
<feature type="domain" description="FAD-binding PCMH-type" evidence="17">
    <location>
        <begin position="40"/>
        <end position="206"/>
    </location>
</feature>
<dbReference type="Pfam" id="PF02873">
    <property type="entry name" value="MurB_C"/>
    <property type="match status" value="1"/>
</dbReference>
<dbReference type="Gene3D" id="3.90.78.10">
    <property type="entry name" value="UDP-N-acetylenolpyruvoylglucosamine reductase, C-terminal domain"/>
    <property type="match status" value="1"/>
</dbReference>
<dbReference type="Gene3D" id="3.30.43.10">
    <property type="entry name" value="Uridine Diphospho-n-acetylenolpyruvylglucosamine Reductase, domain 2"/>
    <property type="match status" value="1"/>
</dbReference>
<dbReference type="EC" id="1.3.1.98" evidence="16"/>
<comment type="cofactor">
    <cofactor evidence="1 16">
        <name>FAD</name>
        <dbReference type="ChEBI" id="CHEBI:57692"/>
    </cofactor>
</comment>
<sequence length="312" mass="33095">MAKNENMVTMPVDFAAELKKAIPPERLLVNEPLSKHTTFQIGGPADFLVLPASPVEVAEVLALAEACTVPVTVLGNGSNVLVLDRGIRGLVIKFGAEMGYIRHNGTTVFAGAGALLSEVSQYAAKSKLTGFEFAIGIPGSIGGAVFMNAGAYEGDMSQVVQAVTAVCANGKRQRFVREELLFGYRHSVFQENGCLVCEVELALSAGEDSSIQVRIEDYTNKRHSKQPIDMPSAGSTFKRPPGYFAGTLIEQAGLKGARVGGAQVSTKHAGFIINAGGATARDVLSLISKVQDRVYQQFGISLHPEVRVLGEG</sequence>
<evidence type="ECO:0000256" key="9">
    <source>
        <dbReference type="ARBA" id="ARBA00022857"/>
    </source>
</evidence>
<dbReference type="NCBIfam" id="NF010480">
    <property type="entry name" value="PRK13905.1"/>
    <property type="match status" value="1"/>
</dbReference>
<comment type="catalytic activity">
    <reaction evidence="15 16">
        <text>UDP-N-acetyl-alpha-D-muramate + NADP(+) = UDP-N-acetyl-3-O-(1-carboxyvinyl)-alpha-D-glucosamine + NADPH + H(+)</text>
        <dbReference type="Rhea" id="RHEA:12248"/>
        <dbReference type="ChEBI" id="CHEBI:15378"/>
        <dbReference type="ChEBI" id="CHEBI:57783"/>
        <dbReference type="ChEBI" id="CHEBI:58349"/>
        <dbReference type="ChEBI" id="CHEBI:68483"/>
        <dbReference type="ChEBI" id="CHEBI:70757"/>
        <dbReference type="EC" id="1.3.1.98"/>
    </reaction>
</comment>
<dbReference type="InterPro" id="IPR003170">
    <property type="entry name" value="MurB"/>
</dbReference>
<dbReference type="GO" id="GO:0005829">
    <property type="term" value="C:cytosol"/>
    <property type="evidence" value="ECO:0007669"/>
    <property type="project" value="TreeGrafter"/>
</dbReference>
<reference evidence="18" key="1">
    <citation type="submission" date="2016-08" db="EMBL/GenBank/DDBJ databases">
        <authorList>
            <person name="Seilhamer J.J."/>
        </authorList>
    </citation>
    <scope>NUCLEOTIDE SEQUENCE</scope>
    <source>
        <strain evidence="18">86</strain>
    </source>
</reference>